<reference evidence="2" key="1">
    <citation type="submission" date="2022-10" db="EMBL/GenBank/DDBJ databases">
        <title>Hoeflea sp. G2-23, isolated from marine algae.</title>
        <authorList>
            <person name="Kristyanto S."/>
            <person name="Kim J.M."/>
            <person name="Jeon C.O."/>
        </authorList>
    </citation>
    <scope>NUCLEOTIDE SEQUENCE</scope>
    <source>
        <strain evidence="2">G2-23</strain>
    </source>
</reference>
<evidence type="ECO:0000313" key="3">
    <source>
        <dbReference type="Proteomes" id="UP001073227"/>
    </source>
</evidence>
<gene>
    <name evidence="2" type="ORF">OEG84_21830</name>
</gene>
<evidence type="ECO:0000256" key="1">
    <source>
        <dbReference type="SAM" id="MobiDB-lite"/>
    </source>
</evidence>
<keyword evidence="3" id="KW-1185">Reference proteome</keyword>
<feature type="compositionally biased region" description="Basic and acidic residues" evidence="1">
    <location>
        <begin position="196"/>
        <end position="211"/>
    </location>
</feature>
<comment type="caution">
    <text evidence="2">The sequence shown here is derived from an EMBL/GenBank/DDBJ whole genome shotgun (WGS) entry which is preliminary data.</text>
</comment>
<feature type="region of interest" description="Disordered" evidence="1">
    <location>
        <begin position="107"/>
        <end position="222"/>
    </location>
</feature>
<feature type="compositionally biased region" description="Basic and acidic residues" evidence="1">
    <location>
        <begin position="161"/>
        <end position="175"/>
    </location>
</feature>
<evidence type="ECO:0008006" key="4">
    <source>
        <dbReference type="Google" id="ProtNLM"/>
    </source>
</evidence>
<dbReference type="Proteomes" id="UP001073227">
    <property type="component" value="Unassembled WGS sequence"/>
</dbReference>
<sequence length="222" mass="24074">MTMKIEYRAGVIIGALIAASLTLSGCLGPTYGTDKTSTEQLVDDIGNIASIGQPRKGADIDYKPRPDIVKPAETANLPVPQQSVVENNPAWVESPEQTRARLVAEADANPNSSTFTSPLARRGSGSSSTRAITSGGRADGPPTPQDTINEASKRKAYQQARKIEKGAYSDRRRFLSDPPLTYRKPAETAPVGELGEPERAKERRRISEAKKAGTGKRSWWPW</sequence>
<dbReference type="RefSeq" id="WP_267655705.1">
    <property type="nucleotide sequence ID" value="NZ_JAOVZR010000001.1"/>
</dbReference>
<dbReference type="EMBL" id="JAOVZR010000001">
    <property type="protein sequence ID" value="MCY0150271.1"/>
    <property type="molecule type" value="Genomic_DNA"/>
</dbReference>
<feature type="compositionally biased region" description="Low complexity" evidence="1">
    <location>
        <begin position="120"/>
        <end position="136"/>
    </location>
</feature>
<accession>A0ABT3ZF62</accession>
<proteinExistence type="predicted"/>
<dbReference type="PROSITE" id="PS51257">
    <property type="entry name" value="PROKAR_LIPOPROTEIN"/>
    <property type="match status" value="1"/>
</dbReference>
<name>A0ABT3ZF62_9HYPH</name>
<organism evidence="2 3">
    <name type="scientific">Hoeflea algicola</name>
    <dbReference type="NCBI Taxonomy" id="2983763"/>
    <lineage>
        <taxon>Bacteria</taxon>
        <taxon>Pseudomonadati</taxon>
        <taxon>Pseudomonadota</taxon>
        <taxon>Alphaproteobacteria</taxon>
        <taxon>Hyphomicrobiales</taxon>
        <taxon>Rhizobiaceae</taxon>
        <taxon>Hoeflea</taxon>
    </lineage>
</organism>
<protein>
    <recommendedName>
        <fullName evidence="4">Lipoprotein</fullName>
    </recommendedName>
</protein>
<evidence type="ECO:0000313" key="2">
    <source>
        <dbReference type="EMBL" id="MCY0150271.1"/>
    </source>
</evidence>